<sequence length="332" mass="36063">MKRRTLLQLAAGAAAAGILPRTAIAAAGQSAAPLEELRLDYAYYSPTSLVLRRFGWLEQEFKADGTNIKWVFSAGSNRALEYLNGNSIDIGSSAGLAALLARANGNPIRTPYIYSRPEWTALVVRKDSPIRGLADLRGKKIAATKGTDPYLFLLRALQVAGLKRADIEHVSLQHADGRVALEQGRVDAWAGLDPHMAASELESGSRLLYRNVAFNTYGFLNVREAFLASHPQQLARVIKAYERARAWVRANPSEAASILAEEAKVSLPVALLQIKLRSDFSQALPGARHVNALRAAAPILHDEALVKPGTDLNRVVAELVDTRFAQTIVARG</sequence>
<feature type="domain" description="Solute-binding protein family 3/N-terminal" evidence="6">
    <location>
        <begin position="36"/>
        <end position="251"/>
    </location>
</feature>
<dbReference type="InterPro" id="IPR010067">
    <property type="entry name" value="ABC_SsuA_sub-bd"/>
</dbReference>
<evidence type="ECO:0000256" key="3">
    <source>
        <dbReference type="ARBA" id="ARBA00022448"/>
    </source>
</evidence>
<dbReference type="SMART" id="SM00062">
    <property type="entry name" value="PBPb"/>
    <property type="match status" value="1"/>
</dbReference>
<comment type="similarity">
    <text evidence="2">Belongs to the bacterial solute-binding protein SsuA/TauA family.</text>
</comment>
<evidence type="ECO:0000313" key="8">
    <source>
        <dbReference type="Proteomes" id="UP001205560"/>
    </source>
</evidence>
<keyword evidence="8" id="KW-1185">Reference proteome</keyword>
<dbReference type="RefSeq" id="WP_258845391.1">
    <property type="nucleotide sequence ID" value="NZ_JANUGX010000010.1"/>
</dbReference>
<dbReference type="EMBL" id="JANUGX010000010">
    <property type="protein sequence ID" value="MCS0589630.1"/>
    <property type="molecule type" value="Genomic_DNA"/>
</dbReference>
<dbReference type="SUPFAM" id="SSF53850">
    <property type="entry name" value="Periplasmic binding protein-like II"/>
    <property type="match status" value="1"/>
</dbReference>
<evidence type="ECO:0000256" key="5">
    <source>
        <dbReference type="SAM" id="SignalP"/>
    </source>
</evidence>
<dbReference type="InterPro" id="IPR001638">
    <property type="entry name" value="Solute-binding_3/MltF_N"/>
</dbReference>
<proteinExistence type="inferred from homology"/>
<dbReference type="Gene3D" id="3.40.190.10">
    <property type="entry name" value="Periplasmic binding protein-like II"/>
    <property type="match status" value="2"/>
</dbReference>
<gene>
    <name evidence="7" type="ORF">NX782_10480</name>
</gene>
<protein>
    <submittedName>
        <fullName evidence="7">Aliphatic sulfonate ABC transporter substrate-binding protein</fullName>
    </submittedName>
</protein>
<dbReference type="PANTHER" id="PTHR30024">
    <property type="entry name" value="ALIPHATIC SULFONATES-BINDING PROTEIN-RELATED"/>
    <property type="match status" value="1"/>
</dbReference>
<dbReference type="InterPro" id="IPR015168">
    <property type="entry name" value="SsuA/THI5"/>
</dbReference>
<evidence type="ECO:0000256" key="2">
    <source>
        <dbReference type="ARBA" id="ARBA00010742"/>
    </source>
</evidence>
<evidence type="ECO:0000256" key="1">
    <source>
        <dbReference type="ARBA" id="ARBA00004418"/>
    </source>
</evidence>
<keyword evidence="3" id="KW-0813">Transport</keyword>
<feature type="signal peptide" evidence="5">
    <location>
        <begin position="1"/>
        <end position="25"/>
    </location>
</feature>
<dbReference type="PANTHER" id="PTHR30024:SF21">
    <property type="entry name" value="ABC TRANSPORTER SUBSTRATE-BINDING PROTEIN"/>
    <property type="match status" value="1"/>
</dbReference>
<reference evidence="7 8" key="1">
    <citation type="submission" date="2022-08" db="EMBL/GenBank/DDBJ databases">
        <title>Reclassification of Massilia species as members of the genera Telluria, Duganella, Pseudoduganella, Mokoshia gen. nov. and Zemynaea gen. nov. using orthogonal and non-orthogonal genome-based approaches.</title>
        <authorList>
            <person name="Bowman J.P."/>
        </authorList>
    </citation>
    <scope>NUCLEOTIDE SEQUENCE [LARGE SCALE GENOMIC DNA]</scope>
    <source>
        <strain evidence="7 8">LMG 28164</strain>
    </source>
</reference>
<dbReference type="Proteomes" id="UP001205560">
    <property type="component" value="Unassembled WGS sequence"/>
</dbReference>
<comment type="subcellular location">
    <subcellularLocation>
        <location evidence="1">Periplasm</location>
    </subcellularLocation>
</comment>
<evidence type="ECO:0000256" key="4">
    <source>
        <dbReference type="ARBA" id="ARBA00022729"/>
    </source>
</evidence>
<dbReference type="Pfam" id="PF09084">
    <property type="entry name" value="NMT1"/>
    <property type="match status" value="1"/>
</dbReference>
<dbReference type="NCBIfam" id="TIGR01728">
    <property type="entry name" value="SsuA_fam"/>
    <property type="match status" value="1"/>
</dbReference>
<feature type="chain" id="PRO_5045562864" evidence="5">
    <location>
        <begin position="26"/>
        <end position="332"/>
    </location>
</feature>
<keyword evidence="4 5" id="KW-0732">Signal</keyword>
<evidence type="ECO:0000259" key="6">
    <source>
        <dbReference type="SMART" id="SM00062"/>
    </source>
</evidence>
<organism evidence="7 8">
    <name type="scientific">Massilia norwichensis</name>
    <dbReference type="NCBI Taxonomy" id="1442366"/>
    <lineage>
        <taxon>Bacteria</taxon>
        <taxon>Pseudomonadati</taxon>
        <taxon>Pseudomonadota</taxon>
        <taxon>Betaproteobacteria</taxon>
        <taxon>Burkholderiales</taxon>
        <taxon>Oxalobacteraceae</taxon>
        <taxon>Telluria group</taxon>
        <taxon>Massilia</taxon>
    </lineage>
</organism>
<comment type="caution">
    <text evidence="7">The sequence shown here is derived from an EMBL/GenBank/DDBJ whole genome shotgun (WGS) entry which is preliminary data.</text>
</comment>
<evidence type="ECO:0000313" key="7">
    <source>
        <dbReference type="EMBL" id="MCS0589630.1"/>
    </source>
</evidence>
<accession>A0ABT2A6A3</accession>
<name>A0ABT2A6A3_9BURK</name>